<sequence length="192" mass="22381">LRKWPHLQLIVYSGDYDATKEQILLKAKQRFGITVDPKNELLSKSVLFRLRRLVEADLYPRFTLLLQTLAGFILGVEALLKFNPEVFIDSMGYALTLPLFRFAEDNVLRILSIGQIRPEKNHKMQLEVVRMVMKKLAESNDRTKRFGLYQILLCTHCDEAEAEDLGELGDTWWRFMRDVGPKPLQRRSCGQR</sequence>
<dbReference type="EMBL" id="KZ358295">
    <property type="protein sequence ID" value="PIO59263.1"/>
    <property type="molecule type" value="Genomic_DNA"/>
</dbReference>
<dbReference type="GO" id="GO:0006487">
    <property type="term" value="P:protein N-linked glycosylation"/>
    <property type="evidence" value="ECO:0007669"/>
    <property type="project" value="TreeGrafter"/>
</dbReference>
<keyword evidence="3" id="KW-0808">Transferase</keyword>
<proteinExistence type="inferred from homology"/>
<dbReference type="GO" id="GO:0005789">
    <property type="term" value="C:endoplasmic reticulum membrane"/>
    <property type="evidence" value="ECO:0007669"/>
    <property type="project" value="UniProtKB-SubCell"/>
</dbReference>
<evidence type="ECO:0000256" key="3">
    <source>
        <dbReference type="ARBA" id="ARBA00022679"/>
    </source>
</evidence>
<dbReference type="GO" id="GO:0004377">
    <property type="term" value="F:GDP-Man:Man(3)GlcNAc(2)-PP-Dol alpha-1,2-mannosyltransferase activity"/>
    <property type="evidence" value="ECO:0007669"/>
    <property type="project" value="InterPro"/>
</dbReference>
<comment type="subcellular location">
    <subcellularLocation>
        <location evidence="1">Endoplasmic reticulum membrane</location>
    </subcellularLocation>
</comment>
<organism evidence="6 7">
    <name type="scientific">Teladorsagia circumcincta</name>
    <name type="common">Brown stomach worm</name>
    <name type="synonym">Ostertagia circumcincta</name>
    <dbReference type="NCBI Taxonomy" id="45464"/>
    <lineage>
        <taxon>Eukaryota</taxon>
        <taxon>Metazoa</taxon>
        <taxon>Ecdysozoa</taxon>
        <taxon>Nematoda</taxon>
        <taxon>Chromadorea</taxon>
        <taxon>Rhabditida</taxon>
        <taxon>Rhabditina</taxon>
        <taxon>Rhabditomorpha</taxon>
        <taxon>Strongyloidea</taxon>
        <taxon>Trichostrongylidae</taxon>
        <taxon>Teladorsagia</taxon>
    </lineage>
</organism>
<evidence type="ECO:0000256" key="4">
    <source>
        <dbReference type="ARBA" id="ARBA00022824"/>
    </source>
</evidence>
<evidence type="ECO:0000256" key="2">
    <source>
        <dbReference type="ARBA" id="ARBA00009481"/>
    </source>
</evidence>
<dbReference type="PANTHER" id="PTHR45919">
    <property type="entry name" value="GDP-MAN:MAN(3)GLCNAC(2)-PP-DOL ALPHA-1,2-MANNOSYLTRANSFERASE"/>
    <property type="match status" value="1"/>
</dbReference>
<evidence type="ECO:0000313" key="7">
    <source>
        <dbReference type="Proteomes" id="UP000230423"/>
    </source>
</evidence>
<dbReference type="InterPro" id="IPR038013">
    <property type="entry name" value="ALG11"/>
</dbReference>
<feature type="non-terminal residue" evidence="6">
    <location>
        <position position="1"/>
    </location>
</feature>
<dbReference type="PANTHER" id="PTHR45919:SF1">
    <property type="entry name" value="GDP-MAN:MAN(3)GLCNAC(2)-PP-DOL ALPHA-1,2-MANNOSYLTRANSFERASE"/>
    <property type="match status" value="1"/>
</dbReference>
<name>A0A2G9TMN5_TELCI</name>
<dbReference type="AlphaFoldDB" id="A0A2G9TMN5"/>
<comment type="similarity">
    <text evidence="2">Belongs to the glycosyltransferase group 1 family. Glycosyltransferase 4 subfamily.</text>
</comment>
<dbReference type="OrthoDB" id="5859733at2759"/>
<dbReference type="InterPro" id="IPR031814">
    <property type="entry name" value="ALG11_N"/>
</dbReference>
<reference evidence="6 7" key="1">
    <citation type="submission" date="2015-09" db="EMBL/GenBank/DDBJ databases">
        <title>Draft genome of the parasitic nematode Teladorsagia circumcincta isolate WARC Sus (inbred).</title>
        <authorList>
            <person name="Mitreva M."/>
        </authorList>
    </citation>
    <scope>NUCLEOTIDE SEQUENCE [LARGE SCALE GENOMIC DNA]</scope>
    <source>
        <strain evidence="6 7">S</strain>
    </source>
</reference>
<gene>
    <name evidence="6" type="ORF">TELCIR_19280</name>
</gene>
<keyword evidence="4" id="KW-0256">Endoplasmic reticulum</keyword>
<keyword evidence="7" id="KW-1185">Reference proteome</keyword>
<accession>A0A2G9TMN5</accession>
<protein>
    <recommendedName>
        <fullName evidence="5">ALG11 mannosyltransferase N-terminal domain-containing protein</fullName>
    </recommendedName>
</protein>
<dbReference type="Pfam" id="PF15924">
    <property type="entry name" value="ALG11_N"/>
    <property type="match status" value="1"/>
</dbReference>
<evidence type="ECO:0000313" key="6">
    <source>
        <dbReference type="EMBL" id="PIO59263.1"/>
    </source>
</evidence>
<feature type="domain" description="ALG11 mannosyltransferase N-terminal" evidence="5">
    <location>
        <begin position="2"/>
        <end position="103"/>
    </location>
</feature>
<dbReference type="Proteomes" id="UP000230423">
    <property type="component" value="Unassembled WGS sequence"/>
</dbReference>
<evidence type="ECO:0000256" key="1">
    <source>
        <dbReference type="ARBA" id="ARBA00004586"/>
    </source>
</evidence>
<evidence type="ECO:0000259" key="5">
    <source>
        <dbReference type="Pfam" id="PF15924"/>
    </source>
</evidence>